<dbReference type="InterPro" id="IPR047122">
    <property type="entry name" value="Trans-enoyl_RdTase-like"/>
</dbReference>
<dbReference type="SUPFAM" id="SSF50129">
    <property type="entry name" value="GroES-like"/>
    <property type="match status" value="1"/>
</dbReference>
<dbReference type="InterPro" id="IPR013154">
    <property type="entry name" value="ADH-like_N"/>
</dbReference>
<reference evidence="5" key="1">
    <citation type="submission" date="2020-01" db="EMBL/GenBank/DDBJ databases">
        <authorList>
            <person name="Feng Z.H.Z."/>
        </authorList>
    </citation>
    <scope>NUCLEOTIDE SEQUENCE</scope>
    <source>
        <strain evidence="5">CBS107.38</strain>
    </source>
</reference>
<dbReference type="Pfam" id="PF08240">
    <property type="entry name" value="ADH_N"/>
    <property type="match status" value="1"/>
</dbReference>
<feature type="domain" description="Enoyl reductase (ER)" evidence="4">
    <location>
        <begin position="15"/>
        <end position="345"/>
    </location>
</feature>
<evidence type="ECO:0000256" key="3">
    <source>
        <dbReference type="ARBA" id="ARBA00023002"/>
    </source>
</evidence>
<dbReference type="CDD" id="cd08249">
    <property type="entry name" value="enoyl_reductase_like"/>
    <property type="match status" value="1"/>
</dbReference>
<evidence type="ECO:0000313" key="5">
    <source>
        <dbReference type="EMBL" id="KAF7672006.1"/>
    </source>
</evidence>
<comment type="subunit">
    <text evidence="2">Monomer.</text>
</comment>
<evidence type="ECO:0000313" key="6">
    <source>
        <dbReference type="Proteomes" id="UP000596902"/>
    </source>
</evidence>
<sequence>MTLAANKALYVNEDGEIQVRGNDINHEEIASGELVIEVHYSGINPADSKHAELGIRSTVIGYDFSGIVLSAPTGSRFRKGTIVAGYTPSGIGRPLKYGSHQSRLACPDDMVFEVPHNLPESHAAALTTVTMTAADAVFNLFQFPLPTAPVAYTRPVLVWGASSSVGFSTVQFLRASGCQNIIVTASPARHGLLKSVGAALCFDYASSTVVSDIAAVLEALDQGPISHALDAVGTPSTAHLVVHSVRNSAAVLASVTKFDGGFRMPVAYTKDGWRIQPPGVPHAIDLPSRPEDHWNAWKALQWTVDNYGSHFGLPNVEVFRGTTEEALQEVIKIGGFGRGFGKLVIEQPLH</sequence>
<dbReference type="InterPro" id="IPR020843">
    <property type="entry name" value="ER"/>
</dbReference>
<evidence type="ECO:0000256" key="1">
    <source>
        <dbReference type="ARBA" id="ARBA00008072"/>
    </source>
</evidence>
<protein>
    <recommendedName>
        <fullName evidence="4">Enoyl reductase (ER) domain-containing protein</fullName>
    </recommendedName>
</protein>
<comment type="caution">
    <text evidence="5">The sequence shown here is derived from an EMBL/GenBank/DDBJ whole genome shotgun (WGS) entry which is preliminary data.</text>
</comment>
<gene>
    <name evidence="5" type="ORF">GT037_009905</name>
</gene>
<dbReference type="SUPFAM" id="SSF51735">
    <property type="entry name" value="NAD(P)-binding Rossmann-fold domains"/>
    <property type="match status" value="1"/>
</dbReference>
<comment type="similarity">
    <text evidence="1">Belongs to the zinc-containing alcohol dehydrogenase family.</text>
</comment>
<keyword evidence="3" id="KW-0560">Oxidoreductase</keyword>
<dbReference type="SMART" id="SM00829">
    <property type="entry name" value="PKS_ER"/>
    <property type="match status" value="1"/>
</dbReference>
<dbReference type="InterPro" id="IPR011032">
    <property type="entry name" value="GroES-like_sf"/>
</dbReference>
<dbReference type="EMBL" id="JAAABM010000018">
    <property type="protein sequence ID" value="KAF7672006.1"/>
    <property type="molecule type" value="Genomic_DNA"/>
</dbReference>
<dbReference type="PANTHER" id="PTHR45348:SF7">
    <property type="entry name" value="ZINC BINDING OXIDOREDUCTASE, PUTATIVE-RELATED"/>
    <property type="match status" value="1"/>
</dbReference>
<organism evidence="5 6">
    <name type="scientific">Alternaria burnsii</name>
    <dbReference type="NCBI Taxonomy" id="1187904"/>
    <lineage>
        <taxon>Eukaryota</taxon>
        <taxon>Fungi</taxon>
        <taxon>Dikarya</taxon>
        <taxon>Ascomycota</taxon>
        <taxon>Pezizomycotina</taxon>
        <taxon>Dothideomycetes</taxon>
        <taxon>Pleosporomycetidae</taxon>
        <taxon>Pleosporales</taxon>
        <taxon>Pleosporineae</taxon>
        <taxon>Pleosporaceae</taxon>
        <taxon>Alternaria</taxon>
        <taxon>Alternaria sect. Alternaria</taxon>
    </lineage>
</organism>
<evidence type="ECO:0000259" key="4">
    <source>
        <dbReference type="SMART" id="SM00829"/>
    </source>
</evidence>
<dbReference type="Gene3D" id="3.90.180.10">
    <property type="entry name" value="Medium-chain alcohol dehydrogenases, catalytic domain"/>
    <property type="match status" value="1"/>
</dbReference>
<dbReference type="Proteomes" id="UP000596902">
    <property type="component" value="Unassembled WGS sequence"/>
</dbReference>
<dbReference type="Gene3D" id="3.40.50.720">
    <property type="entry name" value="NAD(P)-binding Rossmann-like Domain"/>
    <property type="match status" value="1"/>
</dbReference>
<dbReference type="InterPro" id="IPR036291">
    <property type="entry name" value="NAD(P)-bd_dom_sf"/>
</dbReference>
<dbReference type="GO" id="GO:0016651">
    <property type="term" value="F:oxidoreductase activity, acting on NAD(P)H"/>
    <property type="evidence" value="ECO:0007669"/>
    <property type="project" value="InterPro"/>
</dbReference>
<evidence type="ECO:0000256" key="2">
    <source>
        <dbReference type="ARBA" id="ARBA00011245"/>
    </source>
</evidence>
<accession>A0A8H7EBN2</accession>
<reference evidence="5" key="2">
    <citation type="submission" date="2020-08" db="EMBL/GenBank/DDBJ databases">
        <title>Draft Genome Sequence of Cumin Blight Pathogen Alternaria burnsii.</title>
        <authorList>
            <person name="Feng Z."/>
        </authorList>
    </citation>
    <scope>NUCLEOTIDE SEQUENCE</scope>
    <source>
        <strain evidence="5">CBS107.38</strain>
    </source>
</reference>
<dbReference type="RefSeq" id="XP_038782366.1">
    <property type="nucleotide sequence ID" value="XM_038934952.1"/>
</dbReference>
<dbReference type="AlphaFoldDB" id="A0A8H7EBN2"/>
<dbReference type="PANTHER" id="PTHR45348">
    <property type="entry name" value="HYPOTHETICAL OXIDOREDUCTASE (EUROFUNG)"/>
    <property type="match status" value="1"/>
</dbReference>
<name>A0A8H7EBN2_9PLEO</name>
<keyword evidence="6" id="KW-1185">Reference proteome</keyword>
<proteinExistence type="inferred from homology"/>
<dbReference type="GeneID" id="62208130"/>